<accession>A0A0U1MBN8</accession>
<dbReference type="Proteomes" id="UP000054383">
    <property type="component" value="Unassembled WGS sequence"/>
</dbReference>
<protein>
    <recommendedName>
        <fullName evidence="7">MADS-box domain-containing protein</fullName>
    </recommendedName>
</protein>
<keyword evidence="4" id="KW-0804">Transcription</keyword>
<evidence type="ECO:0000259" key="7">
    <source>
        <dbReference type="Pfam" id="PF00319"/>
    </source>
</evidence>
<feature type="domain" description="MADS-box" evidence="7">
    <location>
        <begin position="12"/>
        <end position="47"/>
    </location>
</feature>
<evidence type="ECO:0000256" key="2">
    <source>
        <dbReference type="ARBA" id="ARBA00023015"/>
    </source>
</evidence>
<sequence>MAVDRKDRELIRKRRNNFMKRADEFHRRYGMWVCVMMETPTGRLYTYRSNPGRPVPTEKEIRERHPPAVQKTPADYNSESGVATHRDCTRSASPVVDGTSEMPAAEDQQPSEVCEEEPDGGVAGLVSPTFFKRLRLPPLRLLMFD</sequence>
<dbReference type="OrthoDB" id="4365475at2759"/>
<dbReference type="SUPFAM" id="SSF55455">
    <property type="entry name" value="SRF-like"/>
    <property type="match status" value="1"/>
</dbReference>
<dbReference type="GO" id="GO:0045944">
    <property type="term" value="P:positive regulation of transcription by RNA polymerase II"/>
    <property type="evidence" value="ECO:0007669"/>
    <property type="project" value="UniProtKB-ARBA"/>
</dbReference>
<evidence type="ECO:0000256" key="6">
    <source>
        <dbReference type="SAM" id="MobiDB-lite"/>
    </source>
</evidence>
<gene>
    <name evidence="8" type="ORF">PISL3812_10046</name>
</gene>
<organism evidence="8 9">
    <name type="scientific">Talaromyces islandicus</name>
    <name type="common">Penicillium islandicum</name>
    <dbReference type="NCBI Taxonomy" id="28573"/>
    <lineage>
        <taxon>Eukaryota</taxon>
        <taxon>Fungi</taxon>
        <taxon>Dikarya</taxon>
        <taxon>Ascomycota</taxon>
        <taxon>Pezizomycotina</taxon>
        <taxon>Eurotiomycetes</taxon>
        <taxon>Eurotiomycetidae</taxon>
        <taxon>Eurotiales</taxon>
        <taxon>Trichocomaceae</taxon>
        <taxon>Talaromyces</taxon>
        <taxon>Talaromyces sect. Islandici</taxon>
    </lineage>
</organism>
<reference evidence="8 9" key="1">
    <citation type="submission" date="2015-04" db="EMBL/GenBank/DDBJ databases">
        <authorList>
            <person name="Syromyatnikov M.Y."/>
            <person name="Popov V.N."/>
        </authorList>
    </citation>
    <scope>NUCLEOTIDE SEQUENCE [LARGE SCALE GENOMIC DNA]</scope>
    <source>
        <strain evidence="8">WF-38-12</strain>
    </source>
</reference>
<dbReference type="InterPro" id="IPR002100">
    <property type="entry name" value="TF_MADSbox"/>
</dbReference>
<evidence type="ECO:0000256" key="3">
    <source>
        <dbReference type="ARBA" id="ARBA00023125"/>
    </source>
</evidence>
<evidence type="ECO:0000256" key="1">
    <source>
        <dbReference type="ARBA" id="ARBA00004123"/>
    </source>
</evidence>
<proteinExistence type="predicted"/>
<dbReference type="GO" id="GO:0005634">
    <property type="term" value="C:nucleus"/>
    <property type="evidence" value="ECO:0007669"/>
    <property type="project" value="UniProtKB-SubCell"/>
</dbReference>
<dbReference type="EMBL" id="CVMT01000101">
    <property type="protein sequence ID" value="CRG92949.1"/>
    <property type="molecule type" value="Genomic_DNA"/>
</dbReference>
<keyword evidence="2" id="KW-0805">Transcription regulation</keyword>
<keyword evidence="3" id="KW-0238">DNA-binding</keyword>
<keyword evidence="5" id="KW-0539">Nucleus</keyword>
<dbReference type="AlphaFoldDB" id="A0A0U1MBN8"/>
<dbReference type="GO" id="GO:0046983">
    <property type="term" value="F:protein dimerization activity"/>
    <property type="evidence" value="ECO:0007669"/>
    <property type="project" value="InterPro"/>
</dbReference>
<dbReference type="Gene3D" id="3.40.1810.10">
    <property type="entry name" value="Transcription factor, MADS-box"/>
    <property type="match status" value="1"/>
</dbReference>
<dbReference type="InterPro" id="IPR036879">
    <property type="entry name" value="TF_MADSbox_sf"/>
</dbReference>
<evidence type="ECO:0000256" key="4">
    <source>
        <dbReference type="ARBA" id="ARBA00023163"/>
    </source>
</evidence>
<feature type="compositionally biased region" description="Basic and acidic residues" evidence="6">
    <location>
        <begin position="56"/>
        <end position="66"/>
    </location>
</feature>
<name>A0A0U1MBN8_TALIS</name>
<comment type="subcellular location">
    <subcellularLocation>
        <location evidence="1">Nucleus</location>
    </subcellularLocation>
</comment>
<evidence type="ECO:0000256" key="5">
    <source>
        <dbReference type="ARBA" id="ARBA00023242"/>
    </source>
</evidence>
<evidence type="ECO:0000313" key="9">
    <source>
        <dbReference type="Proteomes" id="UP000054383"/>
    </source>
</evidence>
<dbReference type="Pfam" id="PF00319">
    <property type="entry name" value="SRF-TF"/>
    <property type="match status" value="1"/>
</dbReference>
<feature type="region of interest" description="Disordered" evidence="6">
    <location>
        <begin position="44"/>
        <end position="121"/>
    </location>
</feature>
<dbReference type="GO" id="GO:0003677">
    <property type="term" value="F:DNA binding"/>
    <property type="evidence" value="ECO:0007669"/>
    <property type="project" value="UniProtKB-KW"/>
</dbReference>
<keyword evidence="9" id="KW-1185">Reference proteome</keyword>
<evidence type="ECO:0000313" key="8">
    <source>
        <dbReference type="EMBL" id="CRG92949.1"/>
    </source>
</evidence>